<dbReference type="RefSeq" id="WP_084069697.1">
    <property type="nucleotide sequence ID" value="NZ_FWXY01000012.1"/>
</dbReference>
<gene>
    <name evidence="2" type="ORF">SAMN02746065_11283</name>
</gene>
<dbReference type="InterPro" id="IPR036237">
    <property type="entry name" value="Xyl_isomerase-like_sf"/>
</dbReference>
<keyword evidence="2" id="KW-0413">Isomerase</keyword>
<keyword evidence="3" id="KW-1185">Reference proteome</keyword>
<proteinExistence type="predicted"/>
<dbReference type="InterPro" id="IPR013022">
    <property type="entry name" value="Xyl_isomerase-like_TIM-brl"/>
</dbReference>
<evidence type="ECO:0000259" key="1">
    <source>
        <dbReference type="Pfam" id="PF01261"/>
    </source>
</evidence>
<dbReference type="Proteomes" id="UP000192418">
    <property type="component" value="Unassembled WGS sequence"/>
</dbReference>
<dbReference type="Gene3D" id="3.20.20.150">
    <property type="entry name" value="Divalent-metal-dependent TIM barrel enzymes"/>
    <property type="match status" value="1"/>
</dbReference>
<dbReference type="STRING" id="1121400.SAMN02746065_11283"/>
<dbReference type="GO" id="GO:0016853">
    <property type="term" value="F:isomerase activity"/>
    <property type="evidence" value="ECO:0007669"/>
    <property type="project" value="UniProtKB-KW"/>
</dbReference>
<dbReference type="OrthoDB" id="9792261at2"/>
<accession>A0A1W2CJS2</accession>
<organism evidence="2 3">
    <name type="scientific">Desulfocicer vacuolatum DSM 3385</name>
    <dbReference type="NCBI Taxonomy" id="1121400"/>
    <lineage>
        <taxon>Bacteria</taxon>
        <taxon>Pseudomonadati</taxon>
        <taxon>Thermodesulfobacteriota</taxon>
        <taxon>Desulfobacteria</taxon>
        <taxon>Desulfobacterales</taxon>
        <taxon>Desulfobacteraceae</taxon>
        <taxon>Desulfocicer</taxon>
    </lineage>
</organism>
<reference evidence="2 3" key="1">
    <citation type="submission" date="2017-04" db="EMBL/GenBank/DDBJ databases">
        <authorList>
            <person name="Afonso C.L."/>
            <person name="Miller P.J."/>
            <person name="Scott M.A."/>
            <person name="Spackman E."/>
            <person name="Goraichik I."/>
            <person name="Dimitrov K.M."/>
            <person name="Suarez D.L."/>
            <person name="Swayne D.E."/>
        </authorList>
    </citation>
    <scope>NUCLEOTIDE SEQUENCE [LARGE SCALE GENOMIC DNA]</scope>
    <source>
        <strain evidence="2 3">DSM 3385</strain>
    </source>
</reference>
<sequence>MMIEKKWPFKVGTTSFIDPGTIVDNVKKLGPVFDEIELLVFESRPFMTKNGPVPALPREDEIRELAQLSQELGVTYNIHLPVDVSLTSDSKTERMLGVDTIKQVVALCAPLSPSTHTLHLEFTPEDAAKGDVGVAKWQDRALESLGILCPFLNHPSDISIETLEYPPEHLYKILDSMDVALCIDAGHLIKYNYDITALFQRYGHRVPLIHLHGVDFSHEPPRDHQGLDKTPMDRFLPTLEVLKQFDGVVSLEVFNGNNLKNSINYLNRL</sequence>
<dbReference type="Pfam" id="PF01261">
    <property type="entry name" value="AP_endonuc_2"/>
    <property type="match status" value="1"/>
</dbReference>
<evidence type="ECO:0000313" key="3">
    <source>
        <dbReference type="Proteomes" id="UP000192418"/>
    </source>
</evidence>
<evidence type="ECO:0000313" key="2">
    <source>
        <dbReference type="EMBL" id="SMC85487.1"/>
    </source>
</evidence>
<name>A0A1W2CJS2_9BACT</name>
<dbReference type="NCBIfam" id="NF041277">
    <property type="entry name" value="coba_remo_CbiR"/>
    <property type="match status" value="1"/>
</dbReference>
<dbReference type="SUPFAM" id="SSF51658">
    <property type="entry name" value="Xylose isomerase-like"/>
    <property type="match status" value="1"/>
</dbReference>
<feature type="domain" description="Xylose isomerase-like TIM barrel" evidence="1">
    <location>
        <begin position="24"/>
        <end position="266"/>
    </location>
</feature>
<dbReference type="EMBL" id="FWXY01000012">
    <property type="protein sequence ID" value="SMC85487.1"/>
    <property type="molecule type" value="Genomic_DNA"/>
</dbReference>
<dbReference type="AlphaFoldDB" id="A0A1W2CJS2"/>
<protein>
    <submittedName>
        <fullName evidence="2">Sugar phosphate isomerase/epimerase</fullName>
    </submittedName>
</protein>